<proteinExistence type="predicted"/>
<dbReference type="AlphaFoldDB" id="A0A6C0EEZ4"/>
<reference evidence="1" key="1">
    <citation type="journal article" date="2020" name="Nature">
        <title>Giant virus diversity and host interactions through global metagenomics.</title>
        <authorList>
            <person name="Schulz F."/>
            <person name="Roux S."/>
            <person name="Paez-Espino D."/>
            <person name="Jungbluth S."/>
            <person name="Walsh D.A."/>
            <person name="Denef V.J."/>
            <person name="McMahon K.D."/>
            <person name="Konstantinidis K.T."/>
            <person name="Eloe-Fadrosh E.A."/>
            <person name="Kyrpides N.C."/>
            <person name="Woyke T."/>
        </authorList>
    </citation>
    <scope>NUCLEOTIDE SEQUENCE</scope>
    <source>
        <strain evidence="1">GVMAG-M-3300023179-2</strain>
    </source>
</reference>
<name>A0A6C0EEZ4_9ZZZZ</name>
<evidence type="ECO:0000313" key="1">
    <source>
        <dbReference type="EMBL" id="QHT27161.1"/>
    </source>
</evidence>
<sequence length="434" mass="52298">MATPKFLINDILNSNYESIDKLKNTLYSKGIQLKEYKDDNLLLIYTNFNTLITSELQRECRSLVVDFKTSKIISYSCETPLLNNDGLTYLKNKDNINDKITICYDGSYVSLFFHNNKWYFSTRKNLIHQDQNEINCKQYDMFIDIIKNYGSDNFNIFCDNLDKNKSYHFTLIHYMNKNIIDYTKLFGNNYMKLCLTNIRNNEMKELDLYENPLYSNDITDPIFIIKNENYNNFIEYNQIIHDEPTIEGIIIHKYDDSTNKYKLVKLKTLTYQFYQFKSQHINWGLLFLYQNNKLSNYLNINKNMRNIHFNNKSYNTITMINAIFKTLSIELIELYYNLWDDNLGIKKNNELYENLSKIYKEILYKIRGIYFKNKKIDMNDIYSYLKKIDTKKILLLLESRYILNSQFYDYSYINCMNYYNYSTLCDAFYNCILH</sequence>
<dbReference type="EMBL" id="MN739813">
    <property type="protein sequence ID" value="QHT27161.1"/>
    <property type="molecule type" value="Genomic_DNA"/>
</dbReference>
<protein>
    <recommendedName>
        <fullName evidence="2">T4 RNA ligase 1-like N-terminal domain-containing protein</fullName>
    </recommendedName>
</protein>
<accession>A0A6C0EEZ4</accession>
<organism evidence="1">
    <name type="scientific">viral metagenome</name>
    <dbReference type="NCBI Taxonomy" id="1070528"/>
    <lineage>
        <taxon>unclassified sequences</taxon>
        <taxon>metagenomes</taxon>
        <taxon>organismal metagenomes</taxon>
    </lineage>
</organism>
<evidence type="ECO:0008006" key="2">
    <source>
        <dbReference type="Google" id="ProtNLM"/>
    </source>
</evidence>